<feature type="transmembrane region" description="Helical" evidence="1">
    <location>
        <begin position="333"/>
        <end position="352"/>
    </location>
</feature>
<dbReference type="InterPro" id="IPR001036">
    <property type="entry name" value="Acrflvin-R"/>
</dbReference>
<dbReference type="Pfam" id="PF00873">
    <property type="entry name" value="ACR_tran"/>
    <property type="match status" value="1"/>
</dbReference>
<organism evidence="2 3">
    <name type="scientific">Acidocella aquatica</name>
    <dbReference type="NCBI Taxonomy" id="1922313"/>
    <lineage>
        <taxon>Bacteria</taxon>
        <taxon>Pseudomonadati</taxon>
        <taxon>Pseudomonadota</taxon>
        <taxon>Alphaproteobacteria</taxon>
        <taxon>Acetobacterales</taxon>
        <taxon>Acidocellaceae</taxon>
        <taxon>Acidocella</taxon>
    </lineage>
</organism>
<feature type="transmembrane region" description="Helical" evidence="1">
    <location>
        <begin position="953"/>
        <end position="975"/>
    </location>
</feature>
<reference evidence="3" key="1">
    <citation type="journal article" date="2019" name="Int. J. Syst. Evol. Microbiol.">
        <title>The Global Catalogue of Microorganisms (GCM) 10K type strain sequencing project: providing services to taxonomists for standard genome sequencing and annotation.</title>
        <authorList>
            <consortium name="The Broad Institute Genomics Platform"/>
            <consortium name="The Broad Institute Genome Sequencing Center for Infectious Disease"/>
            <person name="Wu L."/>
            <person name="Ma J."/>
        </authorList>
    </citation>
    <scope>NUCLEOTIDE SEQUENCE [LARGE SCALE GENOMIC DNA]</scope>
    <source>
        <strain evidence="3">NBRC 112502</strain>
    </source>
</reference>
<dbReference type="PANTHER" id="PTHR32063">
    <property type="match status" value="1"/>
</dbReference>
<accession>A0ABQ6A3Q5</accession>
<feature type="transmembrane region" description="Helical" evidence="1">
    <location>
        <begin position="847"/>
        <end position="869"/>
    </location>
</feature>
<dbReference type="SUPFAM" id="SSF82693">
    <property type="entry name" value="Multidrug efflux transporter AcrB pore domain, PN1, PN2, PC1 and PC2 subdomains"/>
    <property type="match status" value="2"/>
</dbReference>
<feature type="transmembrane region" description="Helical" evidence="1">
    <location>
        <begin position="385"/>
        <end position="406"/>
    </location>
</feature>
<feature type="transmembrane region" description="Helical" evidence="1">
    <location>
        <begin position="525"/>
        <end position="549"/>
    </location>
</feature>
<dbReference type="Gene3D" id="3.30.70.1440">
    <property type="entry name" value="Multidrug efflux transporter AcrB pore domain"/>
    <property type="match status" value="1"/>
</dbReference>
<proteinExistence type="predicted"/>
<feature type="transmembrane region" description="Helical" evidence="1">
    <location>
        <begin position="904"/>
        <end position="925"/>
    </location>
</feature>
<dbReference type="PANTHER" id="PTHR32063:SF24">
    <property type="entry name" value="CATION EFFLUX SYSTEM (ACRB_ACRD_ACRF FAMILY)"/>
    <property type="match status" value="1"/>
</dbReference>
<dbReference type="SUPFAM" id="SSF82866">
    <property type="entry name" value="Multidrug efflux transporter AcrB transmembrane domain"/>
    <property type="match status" value="2"/>
</dbReference>
<dbReference type="Proteomes" id="UP001156641">
    <property type="component" value="Unassembled WGS sequence"/>
</dbReference>
<evidence type="ECO:0000313" key="2">
    <source>
        <dbReference type="EMBL" id="GLR67071.1"/>
    </source>
</evidence>
<feature type="transmembrane region" description="Helical" evidence="1">
    <location>
        <begin position="876"/>
        <end position="898"/>
    </location>
</feature>
<keyword evidence="1" id="KW-0472">Membrane</keyword>
<evidence type="ECO:0000313" key="3">
    <source>
        <dbReference type="Proteomes" id="UP001156641"/>
    </source>
</evidence>
<protein>
    <submittedName>
        <fullName evidence="2">Multidrug ABC transporter</fullName>
    </submittedName>
</protein>
<feature type="transmembrane region" description="Helical" evidence="1">
    <location>
        <begin position="359"/>
        <end position="379"/>
    </location>
</feature>
<sequence>MMNALSRVLLRPALWILLYGAMIGYGIYALVNIPVEVLPAFNFPAVSVITHLPGTTATTMETLVATPLEGQLLGLPDVTEVRSTIGDGLVETDLRFREGTDPNADLQAVNGAIDRVRASLPPAAQPLSEIMGNAINEVADYALQIPAGVPREEVSRTVAATIIPALRGISGVQLVNSAGIGDAALWVQPNLGALRQAHIPVSALTAALAGQVSLAPGGYLTLGHQDSLIELHNLPTHIADLNATPVAGPDGPVALGSLARIIRTTLPTHQRELLDGQPSIALTIFKQQGASTLPVTQAIAQKLAALSSQLPPGVRFIRIYDQGHLVHAVGADLRRNLIIGGVLAIAVMLFVLGARSGAWLLALSIPVSLLLGIAGLYAAGQSLNLMTLGAITVALGLVADDAIIVLESICHRWEVGDAPAAGVLRGLRDIAAPDIIGTLTTILVFVPLLFTGGLAGLFFIPFALGMVFSLLASLLVSLTLIPLGLSLVRHGGAIPQPSRRSEQLLAALRRHNRRLFNFVLAHPRWSIGGCFLLLLLSLAAMSLVSVNILPLPNEGVLLESFTLPPGTALLDTQAAVNSIVTRINADPAVAHSLARIGSSAGSNYTEPAYAGEIEILLKPGAGANSLDAIAARILAASQTPAVQLGIDTPTVERLGESLSGLPQPFEIQLYGTQFPAMSTLADAITSRLATVKGLSGVFNNDGYPETQINVQPRPAALAAAGLSPAQLSNELSTLLAGQVVTQVPDGNLALPVYLRLPDPAAFSLDDLAALPVGNQSATPLGQLASISLVTSPNQFHHIDGARAFDILATPTTAPGAAITAAKRALASLKLPPDYRIAFGGLYPMLEAAALGLGIAALAAVILMAGVLVLRFGGRRAPGLLMMQIPLAMTGGALALAASGLGLNGIGLVGFLTLVGVSLNHGIVLLDRAQQNENAGLDPAQAMEEALNVRFRPIFLTTIVAVLGMLPTALGFGAGAAPEQGLAIVIAGGIVWSALLSTNLIPALYIRYRGK</sequence>
<dbReference type="SUPFAM" id="SSF82714">
    <property type="entry name" value="Multidrug efflux transporter AcrB TolC docking domain, DN and DC subdomains"/>
    <property type="match status" value="1"/>
</dbReference>
<evidence type="ECO:0000256" key="1">
    <source>
        <dbReference type="SAM" id="Phobius"/>
    </source>
</evidence>
<dbReference type="Gene3D" id="3.30.2090.10">
    <property type="entry name" value="Multidrug efflux transporter AcrB TolC docking domain, DN and DC subdomains"/>
    <property type="match status" value="2"/>
</dbReference>
<dbReference type="Gene3D" id="1.20.1640.10">
    <property type="entry name" value="Multidrug efflux transporter AcrB transmembrane domain"/>
    <property type="match status" value="2"/>
</dbReference>
<dbReference type="EMBL" id="BSOS01000049">
    <property type="protein sequence ID" value="GLR67071.1"/>
    <property type="molecule type" value="Genomic_DNA"/>
</dbReference>
<dbReference type="PRINTS" id="PR00702">
    <property type="entry name" value="ACRIFLAVINRP"/>
</dbReference>
<feature type="transmembrane region" description="Helical" evidence="1">
    <location>
        <begin position="466"/>
        <end position="488"/>
    </location>
</feature>
<dbReference type="Gene3D" id="3.30.70.1430">
    <property type="entry name" value="Multidrug efflux transporter AcrB pore domain"/>
    <property type="match status" value="2"/>
</dbReference>
<name>A0ABQ6A3Q5_9PROT</name>
<feature type="transmembrane region" description="Helical" evidence="1">
    <location>
        <begin position="12"/>
        <end position="31"/>
    </location>
</feature>
<dbReference type="RefSeq" id="WP_284257783.1">
    <property type="nucleotide sequence ID" value="NZ_BSOS01000049.1"/>
</dbReference>
<feature type="transmembrane region" description="Helical" evidence="1">
    <location>
        <begin position="435"/>
        <end position="460"/>
    </location>
</feature>
<keyword evidence="1" id="KW-0812">Transmembrane</keyword>
<dbReference type="InterPro" id="IPR027463">
    <property type="entry name" value="AcrB_DN_DC_subdom"/>
</dbReference>
<gene>
    <name evidence="2" type="ORF">GCM10010909_17520</name>
</gene>
<keyword evidence="3" id="KW-1185">Reference proteome</keyword>
<comment type="caution">
    <text evidence="2">The sequence shown here is derived from an EMBL/GenBank/DDBJ whole genome shotgun (WGS) entry which is preliminary data.</text>
</comment>
<dbReference type="Gene3D" id="3.30.70.1320">
    <property type="entry name" value="Multidrug efflux transporter AcrB pore domain like"/>
    <property type="match status" value="1"/>
</dbReference>
<keyword evidence="1" id="KW-1133">Transmembrane helix</keyword>
<feature type="transmembrane region" description="Helical" evidence="1">
    <location>
        <begin position="981"/>
        <end position="1005"/>
    </location>
</feature>